<comment type="caution">
    <text evidence="1">The sequence shown here is derived from an EMBL/GenBank/DDBJ whole genome shotgun (WGS) entry which is preliminary data.</text>
</comment>
<dbReference type="STRING" id="3775.A0A1Q3B6H2"/>
<evidence type="ECO:0000313" key="1">
    <source>
        <dbReference type="EMBL" id="GAV63454.1"/>
    </source>
</evidence>
<dbReference type="Proteomes" id="UP000187406">
    <property type="component" value="Unassembled WGS sequence"/>
</dbReference>
<keyword evidence="2" id="KW-1185">Reference proteome</keyword>
<gene>
    <name evidence="1" type="ORF">CFOL_v3_06972</name>
</gene>
<accession>A0A1Q3B6H2</accession>
<dbReference type="PANTHER" id="PTHR33070:SF49">
    <property type="entry name" value="OS06G0725500 PROTEIN"/>
    <property type="match status" value="1"/>
</dbReference>
<dbReference type="GO" id="GO:0048364">
    <property type="term" value="P:root development"/>
    <property type="evidence" value="ECO:0007669"/>
    <property type="project" value="InterPro"/>
</dbReference>
<dbReference type="GO" id="GO:0048367">
    <property type="term" value="P:shoot system development"/>
    <property type="evidence" value="ECO:0007669"/>
    <property type="project" value="InterPro"/>
</dbReference>
<dbReference type="PANTHER" id="PTHR33070">
    <property type="entry name" value="OS06G0725500 PROTEIN"/>
    <property type="match status" value="1"/>
</dbReference>
<reference evidence="2" key="1">
    <citation type="submission" date="2016-04" db="EMBL/GenBank/DDBJ databases">
        <title>Cephalotus genome sequencing.</title>
        <authorList>
            <person name="Fukushima K."/>
            <person name="Hasebe M."/>
            <person name="Fang X."/>
        </authorList>
    </citation>
    <scope>NUCLEOTIDE SEQUENCE [LARGE SCALE GENOMIC DNA]</scope>
    <source>
        <strain evidence="2">cv. St1</strain>
    </source>
</reference>
<dbReference type="OrthoDB" id="695739at2759"/>
<organism evidence="1 2">
    <name type="scientific">Cephalotus follicularis</name>
    <name type="common">Albany pitcher plant</name>
    <dbReference type="NCBI Taxonomy" id="3775"/>
    <lineage>
        <taxon>Eukaryota</taxon>
        <taxon>Viridiplantae</taxon>
        <taxon>Streptophyta</taxon>
        <taxon>Embryophyta</taxon>
        <taxon>Tracheophyta</taxon>
        <taxon>Spermatophyta</taxon>
        <taxon>Magnoliopsida</taxon>
        <taxon>eudicotyledons</taxon>
        <taxon>Gunneridae</taxon>
        <taxon>Pentapetalae</taxon>
        <taxon>rosids</taxon>
        <taxon>fabids</taxon>
        <taxon>Oxalidales</taxon>
        <taxon>Cephalotaceae</taxon>
        <taxon>Cephalotus</taxon>
    </lineage>
</organism>
<protein>
    <submittedName>
        <fullName evidence="1">DUF241 domain-containing protein</fullName>
    </submittedName>
</protein>
<dbReference type="InParanoid" id="A0A1Q3B6H2"/>
<dbReference type="FunCoup" id="A0A1Q3B6H2">
    <property type="interactions" value="26"/>
</dbReference>
<dbReference type="InterPro" id="IPR004320">
    <property type="entry name" value="BPS1_pln"/>
</dbReference>
<evidence type="ECO:0000313" key="2">
    <source>
        <dbReference type="Proteomes" id="UP000187406"/>
    </source>
</evidence>
<dbReference type="AlphaFoldDB" id="A0A1Q3B6H2"/>
<sequence>MVGVFKRSFSVPSKHHSLQSSPPITSHHIRSVSLPCRSHPLISQLKDEITDLKTRASKPDNRTSAWLCDALSSLKVIHNLLDDILQLPQSRESLTHKHDWVEKLLEDFLRFVDVYGIFQTSVLALKETHYAAQVAIRKKDDSKSALHVEATKKMAREMGKLTSTIRCIGKYTVPGSVGVSIGDADQLGGIISDVIEVTVLVSLALFNGVSLLFVSRKSSWMGLRLLKLAKRVKVDEGIQEFQQFGVESLWGLKKKGDEEVWVTLKRMKDLAGCIDSIELVSEKVFRSLIRSRVSLLNALTQ</sequence>
<dbReference type="Pfam" id="PF03087">
    <property type="entry name" value="BPS1"/>
    <property type="match status" value="1"/>
</dbReference>
<proteinExistence type="predicted"/>
<dbReference type="EMBL" id="BDDD01000306">
    <property type="protein sequence ID" value="GAV63454.1"/>
    <property type="molecule type" value="Genomic_DNA"/>
</dbReference>
<name>A0A1Q3B6H2_CEPFO</name>